<dbReference type="SMART" id="SM00491">
    <property type="entry name" value="HELICc2"/>
    <property type="match status" value="1"/>
</dbReference>
<dbReference type="InterPro" id="IPR049909">
    <property type="entry name" value="Rtel1_HHD"/>
</dbReference>
<evidence type="ECO:0000256" key="8">
    <source>
        <dbReference type="ARBA" id="ARBA00022840"/>
    </source>
</evidence>
<keyword evidence="11 17" id="KW-0238">DNA-binding</keyword>
<dbReference type="CDD" id="cd13932">
    <property type="entry name" value="HN_RTEL1"/>
    <property type="match status" value="1"/>
</dbReference>
<dbReference type="GO" id="GO:0005524">
    <property type="term" value="F:ATP binding"/>
    <property type="evidence" value="ECO:0007669"/>
    <property type="project" value="UniProtKB-UniRule"/>
</dbReference>
<keyword evidence="9 17" id="KW-0408">Iron</keyword>
<evidence type="ECO:0000256" key="14">
    <source>
        <dbReference type="ARBA" id="ARBA00023242"/>
    </source>
</evidence>
<dbReference type="OrthoDB" id="19182at2759"/>
<dbReference type="EC" id="5.6.2.-" evidence="17"/>
<dbReference type="GO" id="GO:0046872">
    <property type="term" value="F:metal ion binding"/>
    <property type="evidence" value="ECO:0007669"/>
    <property type="project" value="UniProtKB-UniRule"/>
</dbReference>
<keyword evidence="7 17" id="KW-0347">Helicase</keyword>
<dbReference type="Pfam" id="PF13307">
    <property type="entry name" value="Helicase_C_2"/>
    <property type="match status" value="1"/>
</dbReference>
<dbReference type="CTD" id="51750"/>
<evidence type="ECO:0000256" key="12">
    <source>
        <dbReference type="ARBA" id="ARBA00023204"/>
    </source>
</evidence>
<dbReference type="GO" id="GO:0016887">
    <property type="term" value="F:ATP hydrolysis activity"/>
    <property type="evidence" value="ECO:0007669"/>
    <property type="project" value="RHEA"/>
</dbReference>
<dbReference type="CDD" id="cd18788">
    <property type="entry name" value="SF2_C_XPD"/>
    <property type="match status" value="1"/>
</dbReference>
<dbReference type="GeneID" id="101450673"/>
<dbReference type="InterPro" id="IPR030845">
    <property type="entry name" value="RTEL1"/>
</dbReference>
<evidence type="ECO:0000256" key="16">
    <source>
        <dbReference type="ARBA" id="ARBA00073810"/>
    </source>
</evidence>
<dbReference type="InterPro" id="IPR014001">
    <property type="entry name" value="Helicase_ATP-bd"/>
</dbReference>
<evidence type="ECO:0000259" key="19">
    <source>
        <dbReference type="PROSITE" id="PS51193"/>
    </source>
</evidence>
<dbReference type="PANTHER" id="PTHR11472">
    <property type="entry name" value="DNA REPAIR DEAD HELICASE RAD3/XP-D SUBFAMILY MEMBER"/>
    <property type="match status" value="1"/>
</dbReference>
<evidence type="ECO:0000256" key="2">
    <source>
        <dbReference type="ARBA" id="ARBA00022485"/>
    </source>
</evidence>
<evidence type="ECO:0000256" key="17">
    <source>
        <dbReference type="HAMAP-Rule" id="MF_03065"/>
    </source>
</evidence>
<comment type="catalytic activity">
    <reaction evidence="15 17">
        <text>ATP + H2O = ADP + phosphate + H(+)</text>
        <dbReference type="Rhea" id="RHEA:13065"/>
        <dbReference type="ChEBI" id="CHEBI:15377"/>
        <dbReference type="ChEBI" id="CHEBI:15378"/>
        <dbReference type="ChEBI" id="CHEBI:30616"/>
        <dbReference type="ChEBI" id="CHEBI:43474"/>
        <dbReference type="ChEBI" id="CHEBI:456216"/>
    </reaction>
</comment>
<evidence type="ECO:0000256" key="18">
    <source>
        <dbReference type="SAM" id="MobiDB-lite"/>
    </source>
</evidence>
<keyword evidence="4 17" id="KW-0547">Nucleotide-binding</keyword>
<feature type="binding site" evidence="17">
    <location>
        <position position="203"/>
    </location>
    <ligand>
        <name>[4Fe-4S] cluster</name>
        <dbReference type="ChEBI" id="CHEBI:49883"/>
    </ligand>
</feature>
<keyword evidence="5 17" id="KW-0227">DNA damage</keyword>
<dbReference type="GO" id="GO:0005634">
    <property type="term" value="C:nucleus"/>
    <property type="evidence" value="ECO:0007669"/>
    <property type="project" value="UniProtKB-SubCell"/>
</dbReference>
<dbReference type="NCBIfam" id="TIGR00604">
    <property type="entry name" value="rad3"/>
    <property type="match status" value="1"/>
</dbReference>
<dbReference type="SUPFAM" id="SSF52540">
    <property type="entry name" value="P-loop containing nucleoside triphosphate hydrolases"/>
    <property type="match status" value="2"/>
</dbReference>
<dbReference type="GO" id="GO:0006310">
    <property type="term" value="P:DNA recombination"/>
    <property type="evidence" value="ECO:0007669"/>
    <property type="project" value="InterPro"/>
</dbReference>
<evidence type="ECO:0000256" key="6">
    <source>
        <dbReference type="ARBA" id="ARBA00022801"/>
    </source>
</evidence>
<dbReference type="EMBL" id="GAMC01004460">
    <property type="protein sequence ID" value="JAC02096.1"/>
    <property type="molecule type" value="mRNA"/>
</dbReference>
<dbReference type="InterPro" id="IPR027417">
    <property type="entry name" value="P-loop_NTPase"/>
</dbReference>
<evidence type="ECO:0000256" key="7">
    <source>
        <dbReference type="ARBA" id="ARBA00022806"/>
    </source>
</evidence>
<evidence type="ECO:0000256" key="10">
    <source>
        <dbReference type="ARBA" id="ARBA00023014"/>
    </source>
</evidence>
<dbReference type="InterPro" id="IPR045028">
    <property type="entry name" value="DinG/Rad3-like"/>
</dbReference>
<dbReference type="KEGG" id="ccat:101450673"/>
<feature type="binding site" evidence="17">
    <location>
        <position position="167"/>
    </location>
    <ligand>
        <name>[4Fe-4S] cluster</name>
        <dbReference type="ChEBI" id="CHEBI:49883"/>
    </ligand>
</feature>
<dbReference type="Pfam" id="PF06733">
    <property type="entry name" value="DEAD_2"/>
    <property type="match status" value="1"/>
</dbReference>
<keyword evidence="14 17" id="KW-0539">Nucleus</keyword>
<feature type="region of interest" description="Disordered" evidence="18">
    <location>
        <begin position="843"/>
        <end position="879"/>
    </location>
</feature>
<dbReference type="Pfam" id="PF23116">
    <property type="entry name" value="HHD_RTEL1"/>
    <property type="match status" value="1"/>
</dbReference>
<dbReference type="GO" id="GO:0003677">
    <property type="term" value="F:DNA binding"/>
    <property type="evidence" value="ECO:0007669"/>
    <property type="project" value="UniProtKB-UniRule"/>
</dbReference>
<dbReference type="InterPro" id="IPR057498">
    <property type="entry name" value="Rtel1_ARCH"/>
</dbReference>
<dbReference type="PROSITE" id="PS51193">
    <property type="entry name" value="HELICASE_ATP_BIND_2"/>
    <property type="match status" value="1"/>
</dbReference>
<keyword evidence="8 17" id="KW-0067">ATP-binding</keyword>
<evidence type="ECO:0000256" key="9">
    <source>
        <dbReference type="ARBA" id="ARBA00023004"/>
    </source>
</evidence>
<keyword evidence="12 17" id="KW-0234">DNA repair</keyword>
<gene>
    <name evidence="20" type="primary">RTEL1</name>
</gene>
<name>W8BLX8_CERCA</name>
<dbReference type="GO" id="GO:0003678">
    <property type="term" value="F:DNA helicase activity"/>
    <property type="evidence" value="ECO:0007669"/>
    <property type="project" value="UniProtKB-UniRule"/>
</dbReference>
<dbReference type="InterPro" id="IPR006555">
    <property type="entry name" value="ATP-dep_Helicase_C"/>
</dbReference>
<comment type="function">
    <text evidence="17">A probable ATP-dependent DNA helicase implicated in DNA repair and the maintenance of genomic stability. Acts as an anti-recombinase to counteract toxic recombination and limit crossover during meiosis. Regulates meiotic recombination and crossover homeostasis by physically dissociating strand invasion events and thereby promotes noncrossover repair by meiotic synthesis dependent strand annealing (SDSA) as well as disassembly of D loop recombination intermediates.</text>
</comment>
<dbReference type="Gene3D" id="1.20.1160.20">
    <property type="match status" value="1"/>
</dbReference>
<dbReference type="GO" id="GO:0090657">
    <property type="term" value="P:telomeric loop disassembly"/>
    <property type="evidence" value="ECO:0007669"/>
    <property type="project" value="TreeGrafter"/>
</dbReference>
<organism evidence="20">
    <name type="scientific">Ceratitis capitata</name>
    <name type="common">Mediterranean fruit fly</name>
    <name type="synonym">Tephritis capitata</name>
    <dbReference type="NCBI Taxonomy" id="7213"/>
    <lineage>
        <taxon>Eukaryota</taxon>
        <taxon>Metazoa</taxon>
        <taxon>Ecdysozoa</taxon>
        <taxon>Arthropoda</taxon>
        <taxon>Hexapoda</taxon>
        <taxon>Insecta</taxon>
        <taxon>Pterygota</taxon>
        <taxon>Neoptera</taxon>
        <taxon>Endopterygota</taxon>
        <taxon>Diptera</taxon>
        <taxon>Brachycera</taxon>
        <taxon>Muscomorpha</taxon>
        <taxon>Tephritoidea</taxon>
        <taxon>Tephritidae</taxon>
        <taxon>Ceratitis</taxon>
        <taxon>Ceratitis</taxon>
    </lineage>
</organism>
<dbReference type="FunFam" id="3.40.50.300:FF:000431">
    <property type="entry name" value="Regulator of telomere elongation helicase 1"/>
    <property type="match status" value="1"/>
</dbReference>
<keyword evidence="2 17" id="KW-0004">4Fe-4S</keyword>
<evidence type="ECO:0000256" key="15">
    <source>
        <dbReference type="ARBA" id="ARBA00049360"/>
    </source>
</evidence>
<dbReference type="InterPro" id="IPR013020">
    <property type="entry name" value="Rad3/Chl1-like"/>
</dbReference>
<evidence type="ECO:0000256" key="13">
    <source>
        <dbReference type="ARBA" id="ARBA00023235"/>
    </source>
</evidence>
<reference evidence="20" key="2">
    <citation type="journal article" date="2014" name="BMC Genomics">
        <title>A genomic perspective to assessing quality of mass-reared SIT flies used in Mediterranean fruit fly (Ceratitis capitata) eradication in California.</title>
        <authorList>
            <person name="Calla B."/>
            <person name="Hall B."/>
            <person name="Hou S."/>
            <person name="Geib S.M."/>
        </authorList>
    </citation>
    <scope>NUCLEOTIDE SEQUENCE</scope>
</reference>
<keyword evidence="10 17" id="KW-0411">Iron-sulfur</keyword>
<evidence type="ECO:0000256" key="3">
    <source>
        <dbReference type="ARBA" id="ARBA00022723"/>
    </source>
</evidence>
<dbReference type="GO" id="GO:1904430">
    <property type="term" value="P:negative regulation of t-circle formation"/>
    <property type="evidence" value="ECO:0007669"/>
    <property type="project" value="TreeGrafter"/>
</dbReference>
<keyword evidence="3 17" id="KW-0479">Metal-binding</keyword>
<feature type="compositionally biased region" description="Low complexity" evidence="18">
    <location>
        <begin position="863"/>
        <end position="874"/>
    </location>
</feature>
<keyword evidence="6 17" id="KW-0378">Hydrolase</keyword>
<comment type="subcellular location">
    <subcellularLocation>
        <location evidence="1 17">Nucleus</location>
    </subcellularLocation>
</comment>
<reference evidence="20" key="1">
    <citation type="submission" date="2013-07" db="EMBL/GenBank/DDBJ databases">
        <authorList>
            <person name="Geib S."/>
        </authorList>
    </citation>
    <scope>NUCLEOTIDE SEQUENCE</scope>
</reference>
<dbReference type="GO" id="GO:0010569">
    <property type="term" value="P:regulation of double-strand break repair via homologous recombination"/>
    <property type="evidence" value="ECO:0007669"/>
    <property type="project" value="UniProtKB-UniRule"/>
</dbReference>
<dbReference type="SMART" id="SM00487">
    <property type="entry name" value="DEXDc"/>
    <property type="match status" value="1"/>
</dbReference>
<evidence type="ECO:0000256" key="1">
    <source>
        <dbReference type="ARBA" id="ARBA00004123"/>
    </source>
</evidence>
<evidence type="ECO:0000256" key="4">
    <source>
        <dbReference type="ARBA" id="ARBA00022741"/>
    </source>
</evidence>
<dbReference type="Gene3D" id="3.40.50.300">
    <property type="entry name" value="P-loop containing nucleotide triphosphate hydrolases"/>
    <property type="match status" value="2"/>
</dbReference>
<dbReference type="SMART" id="SM00488">
    <property type="entry name" value="DEXDc2"/>
    <property type="match status" value="1"/>
</dbReference>
<dbReference type="GO" id="GO:0006281">
    <property type="term" value="P:DNA repair"/>
    <property type="evidence" value="ECO:0007669"/>
    <property type="project" value="UniProtKB-UniRule"/>
</dbReference>
<feature type="domain" description="Helicase ATP-binding" evidence="19">
    <location>
        <begin position="7"/>
        <end position="311"/>
    </location>
</feature>
<proteinExistence type="evidence at transcript level"/>
<dbReference type="CDD" id="cd17970">
    <property type="entry name" value="DEAHc_FancJ"/>
    <property type="match status" value="1"/>
</dbReference>
<dbReference type="InterPro" id="IPR010614">
    <property type="entry name" value="RAD3-like_helicase_DEAD"/>
</dbReference>
<accession>W8BLX8</accession>
<dbReference type="InterPro" id="IPR014013">
    <property type="entry name" value="Helic_SF1/SF2_ATP-bd_DinG/Rad3"/>
</dbReference>
<dbReference type="InterPro" id="IPR006554">
    <property type="entry name" value="Helicase-like_DEXD_c2"/>
</dbReference>
<keyword evidence="13 17" id="KW-0413">Isomerase</keyword>
<dbReference type="Pfam" id="PF23109">
    <property type="entry name" value="ARCH_RTEL1"/>
    <property type="match status" value="1"/>
</dbReference>
<dbReference type="GO" id="GO:0006260">
    <property type="term" value="P:DNA replication"/>
    <property type="evidence" value="ECO:0007669"/>
    <property type="project" value="InterPro"/>
</dbReference>
<dbReference type="AlphaFoldDB" id="W8BLX8"/>
<evidence type="ECO:0000313" key="20">
    <source>
        <dbReference type="EMBL" id="JAC02096.1"/>
    </source>
</evidence>
<evidence type="ECO:0000256" key="5">
    <source>
        <dbReference type="ARBA" id="ARBA00022763"/>
    </source>
</evidence>
<evidence type="ECO:0000256" key="11">
    <source>
        <dbReference type="ARBA" id="ARBA00023125"/>
    </source>
</evidence>
<dbReference type="GO" id="GO:0051539">
    <property type="term" value="F:4 iron, 4 sulfur cluster binding"/>
    <property type="evidence" value="ECO:0007669"/>
    <property type="project" value="UniProtKB-UniRule"/>
</dbReference>
<sequence>MPEYVISGIPVHFPFEPYDVQKAYMEKVINCLRDGTNGVLESPTGTGKTLSLLCSSLAWLLSRKADMKSMVQMHAKGGVQAQQVINELNTMQTRNANWGVPKIIYASRTHSQLTQAMQELKRTSYSFMRAVVLGSRDQLCIHPEVMREQGNSNKVQLCKLRIQTRTCTFYNRVESKKDSPELKEQPVMDIEDLVKVGQKLKVCPYFVSKELTGDADITFMPYNYLLDPKARKANKVDLNNTIVILDEAHNIEKICEESASVQIRSSDIALAIDDLTHVMKAMMNENSLDFMSSDEPKDFKLEDLVALKEMLLDLEKGIDDIVVENKAEGVTFPPSFMFDLLAGAKITPALANATINLLERLVTFLTVQTQDSAFRKGGSFDVLSNLLSVVFVKKEDLISKVHRSFKVHVQIEEVKQQTKNSSKDGWLSKSSNSNHVSTKLPKIINYWCFNPGFGMEQLLNTQVRSIILTSGTLAPLKPLIAELAVPIAQSLENPHIVNQSQVFVKIIGTGPDREQLISNFANRDNPKYLSSLGQTVLNVSRIVPDGLLVFFPSYPLLNQCVDAWQASGLWAEVSRHKPIYVEPRSKESFTTTMEEFYKSIRDTKGAVFMAVCRGKVSEGLDFADRNGRAVIITGLPFPPLKDPKVILKKRYLEDNRTKENELLTGQAWYSLEATRAVNQAIGRVIRHRHDYGAILLCDVRFAQPNQVSQLSKWIRGHLGTAPKSVPFGSIVRELREFFRNADKTLPKPKERSIETLVSETCEEAGIVTSRYFTDPKLMLEAKTKYTTAQSMAMKVEKTNSIESWTPDDYKAAAGRTLSSKVPNAMDFMSRLDTNVKSIDFNSASCSNSSRSGLVSIHKRERTSPTNSPSSSNNSLANNKKKRYKLVTDTSLSNSPSNSTPSVLDEYSFRAKTKLSIDSPTVFAEKEAPQERVEFLRVLRSSLSTDDFSAFTTALMAYSRQDKFEEFLEVLVRVLAKPELHYMLRGMRRFIKTNHKVLFDEGTAHILNL</sequence>
<feature type="binding site" evidence="17">
    <location>
        <position position="140"/>
    </location>
    <ligand>
        <name>[4Fe-4S] cluster</name>
        <dbReference type="ChEBI" id="CHEBI:49883"/>
    </ligand>
</feature>
<dbReference type="GO" id="GO:0070182">
    <property type="term" value="F:DNA polymerase binding"/>
    <property type="evidence" value="ECO:0007669"/>
    <property type="project" value="TreeGrafter"/>
</dbReference>
<comment type="similarity">
    <text evidence="17">Belongs to the helicase family. RAD3/XPD subfamily.</text>
</comment>
<dbReference type="PANTHER" id="PTHR11472:SF34">
    <property type="entry name" value="REGULATOR OF TELOMERE ELONGATION HELICASE 1"/>
    <property type="match status" value="1"/>
</dbReference>
<feature type="binding site" evidence="17">
    <location>
        <position position="158"/>
    </location>
    <ligand>
        <name>[4Fe-4S] cluster</name>
        <dbReference type="ChEBI" id="CHEBI:49883"/>
    </ligand>
</feature>
<protein>
    <recommendedName>
        <fullName evidence="16 17">Regulator of telomere elongation helicase 1 homolog</fullName>
        <ecNumber evidence="17">5.6.2.-</ecNumber>
    </recommendedName>
</protein>
<dbReference type="HAMAP" id="MF_03065">
    <property type="entry name" value="RTEL1"/>
    <property type="match status" value="1"/>
</dbReference>
<dbReference type="GO" id="GO:0045910">
    <property type="term" value="P:negative regulation of DNA recombination"/>
    <property type="evidence" value="ECO:0007669"/>
    <property type="project" value="TreeGrafter"/>
</dbReference>